<name>A0ABV7GSJ2_9RHOB</name>
<organism evidence="2 3">
    <name type="scientific">Psychromarinibacter halotolerans</name>
    <dbReference type="NCBI Taxonomy" id="1775175"/>
    <lineage>
        <taxon>Bacteria</taxon>
        <taxon>Pseudomonadati</taxon>
        <taxon>Pseudomonadota</taxon>
        <taxon>Alphaproteobacteria</taxon>
        <taxon>Rhodobacterales</taxon>
        <taxon>Paracoccaceae</taxon>
        <taxon>Psychromarinibacter</taxon>
    </lineage>
</organism>
<evidence type="ECO:0000313" key="3">
    <source>
        <dbReference type="Proteomes" id="UP001595632"/>
    </source>
</evidence>
<sequence>MVKQARNEFFFTDGSKDRDRDAGQAPQADRVGRLMRRTQRVIAGVNAQMRAGRRAGMRAALDEVRGLLHEAGDIAKDAGPGPRLDALRIALEAAESALLQRIIETWRLATAGREWPEPSETLDAECVVTGFEREALDLEALRPWLSERAIFDALRQQKRTEGGEVSGARYEMRVTGGGHG</sequence>
<keyword evidence="3" id="KW-1185">Reference proteome</keyword>
<reference evidence="3" key="1">
    <citation type="journal article" date="2019" name="Int. J. Syst. Evol. Microbiol.">
        <title>The Global Catalogue of Microorganisms (GCM) 10K type strain sequencing project: providing services to taxonomists for standard genome sequencing and annotation.</title>
        <authorList>
            <consortium name="The Broad Institute Genomics Platform"/>
            <consortium name="The Broad Institute Genome Sequencing Center for Infectious Disease"/>
            <person name="Wu L."/>
            <person name="Ma J."/>
        </authorList>
    </citation>
    <scope>NUCLEOTIDE SEQUENCE [LARGE SCALE GENOMIC DNA]</scope>
    <source>
        <strain evidence="3">KCTC 52366</strain>
    </source>
</reference>
<feature type="region of interest" description="Disordered" evidence="1">
    <location>
        <begin position="12"/>
        <end position="31"/>
    </location>
</feature>
<proteinExistence type="predicted"/>
<dbReference type="Proteomes" id="UP001595632">
    <property type="component" value="Unassembled WGS sequence"/>
</dbReference>
<comment type="caution">
    <text evidence="2">The sequence shown here is derived from an EMBL/GenBank/DDBJ whole genome shotgun (WGS) entry which is preliminary data.</text>
</comment>
<gene>
    <name evidence="2" type="ORF">ACFOGP_12205</name>
</gene>
<dbReference type="RefSeq" id="WP_275630765.1">
    <property type="nucleotide sequence ID" value="NZ_JARGYD010000001.1"/>
</dbReference>
<dbReference type="EMBL" id="JBHRTB010000010">
    <property type="protein sequence ID" value="MFC3143476.1"/>
    <property type="molecule type" value="Genomic_DNA"/>
</dbReference>
<evidence type="ECO:0000256" key="1">
    <source>
        <dbReference type="SAM" id="MobiDB-lite"/>
    </source>
</evidence>
<accession>A0ABV7GSJ2</accession>
<protein>
    <submittedName>
        <fullName evidence="2">Uncharacterized protein</fullName>
    </submittedName>
</protein>
<evidence type="ECO:0000313" key="2">
    <source>
        <dbReference type="EMBL" id="MFC3143476.1"/>
    </source>
</evidence>